<dbReference type="CDD" id="cd16151">
    <property type="entry name" value="sulfatase_like"/>
    <property type="match status" value="1"/>
</dbReference>
<feature type="domain" description="Sulfatase N-terminal" evidence="5">
    <location>
        <begin position="70"/>
        <end position="382"/>
    </location>
</feature>
<dbReference type="Pfam" id="PF00884">
    <property type="entry name" value="Sulfatase"/>
    <property type="match status" value="1"/>
</dbReference>
<dbReference type="InterPro" id="IPR050738">
    <property type="entry name" value="Sulfatase"/>
</dbReference>
<organism evidence="6 7">
    <name type="scientific">Stieleria maiorica</name>
    <dbReference type="NCBI Taxonomy" id="2795974"/>
    <lineage>
        <taxon>Bacteria</taxon>
        <taxon>Pseudomonadati</taxon>
        <taxon>Planctomycetota</taxon>
        <taxon>Planctomycetia</taxon>
        <taxon>Pirellulales</taxon>
        <taxon>Pirellulaceae</taxon>
        <taxon>Stieleria</taxon>
    </lineage>
</organism>
<dbReference type="GO" id="GO:0004065">
    <property type="term" value="F:arylsulfatase activity"/>
    <property type="evidence" value="ECO:0007669"/>
    <property type="project" value="UniProtKB-EC"/>
</dbReference>
<reference evidence="6 7" key="1">
    <citation type="submission" date="2019-02" db="EMBL/GenBank/DDBJ databases">
        <title>Planctomycetal bacteria perform biofilm scaping via a novel small molecule.</title>
        <authorList>
            <person name="Jeske O."/>
            <person name="Boedeker C."/>
            <person name="Wiegand S."/>
            <person name="Breitling P."/>
            <person name="Kallscheuer N."/>
            <person name="Jogler M."/>
            <person name="Rohde M."/>
            <person name="Petersen J."/>
            <person name="Medema M.H."/>
            <person name="Surup F."/>
            <person name="Jogler C."/>
        </authorList>
    </citation>
    <scope>NUCLEOTIDE SEQUENCE [LARGE SCALE GENOMIC DNA]</scope>
    <source>
        <strain evidence="6 7">Mal15</strain>
    </source>
</reference>
<accession>A0A5B9M7S1</accession>
<evidence type="ECO:0000259" key="5">
    <source>
        <dbReference type="Pfam" id="PF00884"/>
    </source>
</evidence>
<keyword evidence="2 6" id="KW-0378">Hydrolase</keyword>
<evidence type="ECO:0000256" key="1">
    <source>
        <dbReference type="ARBA" id="ARBA00008779"/>
    </source>
</evidence>
<dbReference type="InterPro" id="IPR000917">
    <property type="entry name" value="Sulfatase_N"/>
</dbReference>
<feature type="compositionally biased region" description="Basic and acidic residues" evidence="3">
    <location>
        <begin position="474"/>
        <end position="485"/>
    </location>
</feature>
<dbReference type="KEGG" id="smam:Mal15_02230"/>
<keyword evidence="4" id="KW-1133">Transmembrane helix</keyword>
<dbReference type="EC" id="3.1.6.1" evidence="6"/>
<sequence length="492" mass="55634">MSQFNQAVRWTIRLPVLHPKVTNKTVATVARRWTARRSHRVATVVTYISIGCCLFLTSAFNATLANDRKPNVIVIMADDIGAEGLACYGSAIYTTPHLDRMAAEGVRFNNAYATPLCTPTRVMIMSGLYPNRTGYRALIGKGKGVRLVPEVRTFAHDFREAGYATAIAGKWQLGKFDEYPDQPVEHGFDEYCMWTWFYKGKKSSRYYGPQIYRDGKVTNGDADDFGPDDYRDFVLDFIDRKQDQPFLVYFPMALVHSPFINPPGLRKRAESRFTNNLDKQTRAFGHMITYMDQVVGDIMAKLKEHGLEKNTLVLFTGDNGTHKSITSKLPGMELKGGKGSMTEAGSRVPLLAWWPGHVKTAVRDEFFCLVDVLPTIQSIAGIELNRKVDGIDLSHLLIGGEGTKRDHVLINYGRGFFVRKKRFRLNQDGKLYDIPITSDASRYSEAVTTDPAHAADRDRLQRILDDFMAINPEYGKDSSNDTMKNKRDRKQR</sequence>
<dbReference type="AlphaFoldDB" id="A0A5B9M7S1"/>
<dbReference type="InterPro" id="IPR017850">
    <property type="entry name" value="Alkaline_phosphatase_core_sf"/>
</dbReference>
<comment type="similarity">
    <text evidence="1">Belongs to the sulfatase family.</text>
</comment>
<dbReference type="SUPFAM" id="SSF53649">
    <property type="entry name" value="Alkaline phosphatase-like"/>
    <property type="match status" value="1"/>
</dbReference>
<dbReference type="Gene3D" id="3.40.720.10">
    <property type="entry name" value="Alkaline Phosphatase, subunit A"/>
    <property type="match status" value="1"/>
</dbReference>
<keyword evidence="4" id="KW-0472">Membrane</keyword>
<dbReference type="Proteomes" id="UP000321353">
    <property type="component" value="Chromosome"/>
</dbReference>
<dbReference type="PANTHER" id="PTHR42693:SF53">
    <property type="entry name" value="ENDO-4-O-SULFATASE"/>
    <property type="match status" value="1"/>
</dbReference>
<evidence type="ECO:0000313" key="7">
    <source>
        <dbReference type="Proteomes" id="UP000321353"/>
    </source>
</evidence>
<feature type="region of interest" description="Disordered" evidence="3">
    <location>
        <begin position="471"/>
        <end position="492"/>
    </location>
</feature>
<feature type="transmembrane region" description="Helical" evidence="4">
    <location>
        <begin position="41"/>
        <end position="60"/>
    </location>
</feature>
<evidence type="ECO:0000313" key="6">
    <source>
        <dbReference type="EMBL" id="QEF96196.1"/>
    </source>
</evidence>
<proteinExistence type="inferred from homology"/>
<protein>
    <submittedName>
        <fullName evidence="6">Arylsulfatase</fullName>
        <ecNumber evidence="6">3.1.6.1</ecNumber>
    </submittedName>
</protein>
<evidence type="ECO:0000256" key="2">
    <source>
        <dbReference type="ARBA" id="ARBA00022801"/>
    </source>
</evidence>
<dbReference type="PANTHER" id="PTHR42693">
    <property type="entry name" value="ARYLSULFATASE FAMILY MEMBER"/>
    <property type="match status" value="1"/>
</dbReference>
<keyword evidence="4" id="KW-0812">Transmembrane</keyword>
<name>A0A5B9M7S1_9BACT</name>
<keyword evidence="7" id="KW-1185">Reference proteome</keyword>
<evidence type="ECO:0000256" key="3">
    <source>
        <dbReference type="SAM" id="MobiDB-lite"/>
    </source>
</evidence>
<dbReference type="RefSeq" id="WP_147866042.1">
    <property type="nucleotide sequence ID" value="NZ_CP036264.1"/>
</dbReference>
<evidence type="ECO:0000256" key="4">
    <source>
        <dbReference type="SAM" id="Phobius"/>
    </source>
</evidence>
<dbReference type="EMBL" id="CP036264">
    <property type="protein sequence ID" value="QEF96196.1"/>
    <property type="molecule type" value="Genomic_DNA"/>
</dbReference>
<gene>
    <name evidence="6" type="ORF">Mal15_02230</name>
</gene>